<dbReference type="GO" id="GO:0016407">
    <property type="term" value="F:acetyltransferase activity"/>
    <property type="evidence" value="ECO:0007669"/>
    <property type="project" value="TreeGrafter"/>
</dbReference>
<dbReference type="Gene3D" id="2.40.50.100">
    <property type="match status" value="1"/>
</dbReference>
<sequence length="402" mass="41985">MPDFLLPDLGEGLTEAEIVRWLVEVGDTITVDQPVVEVETAKAAVEVPAPFAGVVMARHGEPGEALEVGKPLITVAESAFTEPGVVTAAEGSGNVLIGYGTPNAAPRRRQRRAGTVVLDRPAGAAGVISPLVRKLARDNGLDLNGISGSGPGGIIRRADVEAALAERKGRRDGDGDRRVPLRGLRKVIADKLSTSRREIPEATVWVDADATALLAAREALNAADPARPVSLLALLARFTVAGLRRFPELNARVEGEEIVVLGAVHLGFAAQTERGLVVPVVPDADRMSTRELGAAIAARTAAARAGQLSPHQLTGGTFTVNNYGVFGVDGSAAIINHPEAAILGIGRIVARPWIVDGEVRARKVCQLTLAFDHRVCDGGTAGGFLRFVADCVEAPVTALGDL</sequence>
<comment type="cofactor">
    <cofactor evidence="1 6">
        <name>(R)-lipoate</name>
        <dbReference type="ChEBI" id="CHEBI:83088"/>
    </cofactor>
</comment>
<evidence type="ECO:0000256" key="4">
    <source>
        <dbReference type="ARBA" id="ARBA00022823"/>
    </source>
</evidence>
<accession>A0A1I4BNG7</accession>
<evidence type="ECO:0000256" key="3">
    <source>
        <dbReference type="ARBA" id="ARBA00022679"/>
    </source>
</evidence>
<dbReference type="InterPro" id="IPR050743">
    <property type="entry name" value="2-oxoacid_DH_E2_comp"/>
</dbReference>
<keyword evidence="4 6" id="KW-0450">Lipoyl</keyword>
<evidence type="ECO:0000259" key="7">
    <source>
        <dbReference type="PROSITE" id="PS50968"/>
    </source>
</evidence>
<dbReference type="Pfam" id="PF00198">
    <property type="entry name" value="2-oxoacid_dh"/>
    <property type="match status" value="1"/>
</dbReference>
<evidence type="ECO:0000256" key="1">
    <source>
        <dbReference type="ARBA" id="ARBA00001938"/>
    </source>
</evidence>
<dbReference type="AlphaFoldDB" id="A0A1I4BNG7"/>
<gene>
    <name evidence="9" type="ORF">SAMN05421835_12918</name>
</gene>
<dbReference type="InterPro" id="IPR003016">
    <property type="entry name" value="2-oxoA_DH_lipoyl-BS"/>
</dbReference>
<dbReference type="SUPFAM" id="SSF52777">
    <property type="entry name" value="CoA-dependent acyltransferases"/>
    <property type="match status" value="1"/>
</dbReference>
<name>A0A1I4BNG7_9PSEU</name>
<dbReference type="InterPro" id="IPR023213">
    <property type="entry name" value="CAT-like_dom_sf"/>
</dbReference>
<dbReference type="InterPro" id="IPR004167">
    <property type="entry name" value="PSBD"/>
</dbReference>
<dbReference type="InterPro" id="IPR001078">
    <property type="entry name" value="2-oxoacid_DH_actylTfrase"/>
</dbReference>
<dbReference type="GO" id="GO:0005737">
    <property type="term" value="C:cytoplasm"/>
    <property type="evidence" value="ECO:0007669"/>
    <property type="project" value="TreeGrafter"/>
</dbReference>
<feature type="domain" description="Lipoyl-binding" evidence="7">
    <location>
        <begin position="1"/>
        <end position="76"/>
    </location>
</feature>
<dbReference type="PROSITE" id="PS50968">
    <property type="entry name" value="BIOTINYL_LIPOYL"/>
    <property type="match status" value="1"/>
</dbReference>
<evidence type="ECO:0000313" key="10">
    <source>
        <dbReference type="Proteomes" id="UP000199025"/>
    </source>
</evidence>
<evidence type="ECO:0000259" key="8">
    <source>
        <dbReference type="PROSITE" id="PS51826"/>
    </source>
</evidence>
<dbReference type="PANTHER" id="PTHR43178:SF5">
    <property type="entry name" value="LIPOAMIDE ACYLTRANSFERASE COMPONENT OF BRANCHED-CHAIN ALPHA-KETO ACID DEHYDROGENASE COMPLEX, MITOCHONDRIAL"/>
    <property type="match status" value="1"/>
</dbReference>
<feature type="domain" description="Peripheral subunit-binding (PSBD)" evidence="8">
    <location>
        <begin position="127"/>
        <end position="164"/>
    </location>
</feature>
<dbReference type="Proteomes" id="UP000199025">
    <property type="component" value="Unassembled WGS sequence"/>
</dbReference>
<evidence type="ECO:0000256" key="6">
    <source>
        <dbReference type="RuleBase" id="RU003423"/>
    </source>
</evidence>
<dbReference type="InterPro" id="IPR036625">
    <property type="entry name" value="E3-bd_dom_sf"/>
</dbReference>
<keyword evidence="5 6" id="KW-0012">Acyltransferase</keyword>
<dbReference type="SUPFAM" id="SSF47005">
    <property type="entry name" value="Peripheral subunit-binding domain of 2-oxo acid dehydrogenase complex"/>
    <property type="match status" value="1"/>
</dbReference>
<dbReference type="Pfam" id="PF02817">
    <property type="entry name" value="E3_binding"/>
    <property type="match status" value="1"/>
</dbReference>
<dbReference type="OrthoDB" id="9805770at2"/>
<comment type="similarity">
    <text evidence="2 6">Belongs to the 2-oxoacid dehydrogenase family.</text>
</comment>
<dbReference type="RefSeq" id="WP_091515202.1">
    <property type="nucleotide sequence ID" value="NZ_CBDQZW010000059.1"/>
</dbReference>
<evidence type="ECO:0000256" key="5">
    <source>
        <dbReference type="ARBA" id="ARBA00023315"/>
    </source>
</evidence>
<protein>
    <recommendedName>
        <fullName evidence="6">Dihydrolipoamide acetyltransferase component of pyruvate dehydrogenase complex</fullName>
        <ecNumber evidence="6">2.3.1.-</ecNumber>
    </recommendedName>
</protein>
<dbReference type="Gene3D" id="4.10.320.10">
    <property type="entry name" value="E3-binding domain"/>
    <property type="match status" value="1"/>
</dbReference>
<dbReference type="EC" id="2.3.1.-" evidence="6"/>
<keyword evidence="9" id="KW-0670">Pyruvate</keyword>
<dbReference type="EMBL" id="FORP01000029">
    <property type="protein sequence ID" value="SFK69391.1"/>
    <property type="molecule type" value="Genomic_DNA"/>
</dbReference>
<dbReference type="PROSITE" id="PS51826">
    <property type="entry name" value="PSBD"/>
    <property type="match status" value="1"/>
</dbReference>
<dbReference type="PROSITE" id="PS00189">
    <property type="entry name" value="LIPOYL"/>
    <property type="match status" value="1"/>
</dbReference>
<dbReference type="GO" id="GO:0031405">
    <property type="term" value="F:lipoic acid binding"/>
    <property type="evidence" value="ECO:0007669"/>
    <property type="project" value="TreeGrafter"/>
</dbReference>
<reference evidence="9 10" key="1">
    <citation type="submission" date="2016-10" db="EMBL/GenBank/DDBJ databases">
        <authorList>
            <person name="de Groot N.N."/>
        </authorList>
    </citation>
    <scope>NUCLEOTIDE SEQUENCE [LARGE SCALE GENOMIC DNA]</scope>
    <source>
        <strain evidence="9 10">DSM 44468</strain>
    </source>
</reference>
<keyword evidence="3 6" id="KW-0808">Transferase</keyword>
<evidence type="ECO:0000256" key="2">
    <source>
        <dbReference type="ARBA" id="ARBA00007317"/>
    </source>
</evidence>
<proteinExistence type="inferred from homology"/>
<dbReference type="CDD" id="cd06849">
    <property type="entry name" value="lipoyl_domain"/>
    <property type="match status" value="1"/>
</dbReference>
<keyword evidence="10" id="KW-1185">Reference proteome</keyword>
<dbReference type="InterPro" id="IPR011053">
    <property type="entry name" value="Single_hybrid_motif"/>
</dbReference>
<dbReference type="SUPFAM" id="SSF51230">
    <property type="entry name" value="Single hybrid motif"/>
    <property type="match status" value="1"/>
</dbReference>
<dbReference type="InterPro" id="IPR000089">
    <property type="entry name" value="Biotin_lipoyl"/>
</dbReference>
<dbReference type="PANTHER" id="PTHR43178">
    <property type="entry name" value="DIHYDROLIPOAMIDE ACETYLTRANSFERASE COMPONENT OF PYRUVATE DEHYDROGENASE COMPLEX"/>
    <property type="match status" value="1"/>
</dbReference>
<organism evidence="9 10">
    <name type="scientific">Amycolatopsis sacchari</name>
    <dbReference type="NCBI Taxonomy" id="115433"/>
    <lineage>
        <taxon>Bacteria</taxon>
        <taxon>Bacillati</taxon>
        <taxon>Actinomycetota</taxon>
        <taxon>Actinomycetes</taxon>
        <taxon>Pseudonocardiales</taxon>
        <taxon>Pseudonocardiaceae</taxon>
        <taxon>Amycolatopsis</taxon>
    </lineage>
</organism>
<dbReference type="Pfam" id="PF00364">
    <property type="entry name" value="Biotin_lipoyl"/>
    <property type="match status" value="1"/>
</dbReference>
<evidence type="ECO:0000313" key="9">
    <source>
        <dbReference type="EMBL" id="SFK69391.1"/>
    </source>
</evidence>
<dbReference type="STRING" id="115433.SAMN05421835_12918"/>
<dbReference type="Gene3D" id="3.30.559.10">
    <property type="entry name" value="Chloramphenicol acetyltransferase-like domain"/>
    <property type="match status" value="1"/>
</dbReference>